<dbReference type="SUPFAM" id="SSF52540">
    <property type="entry name" value="P-loop containing nucleoside triphosphate hydrolases"/>
    <property type="match status" value="1"/>
</dbReference>
<dbReference type="PATRIC" id="fig|1365250.3.peg.2108"/>
<dbReference type="PROSITE" id="PS50893">
    <property type="entry name" value="ABC_TRANSPORTER_2"/>
    <property type="match status" value="1"/>
</dbReference>
<comment type="caution">
    <text evidence="4">The sequence shown here is derived from an EMBL/GenBank/DDBJ whole genome shotgun (WGS) entry which is preliminary data.</text>
</comment>
<keyword evidence="1" id="KW-0547">Nucleotide-binding</keyword>
<organism evidence="4 5">
    <name type="scientific">Pseudoalteromonas luteoviolacea DSM 6061</name>
    <dbReference type="NCBI Taxonomy" id="1365250"/>
    <lineage>
        <taxon>Bacteria</taxon>
        <taxon>Pseudomonadati</taxon>
        <taxon>Pseudomonadota</taxon>
        <taxon>Gammaproteobacteria</taxon>
        <taxon>Alteromonadales</taxon>
        <taxon>Pseudoalteromonadaceae</taxon>
        <taxon>Pseudoalteromonas</taxon>
    </lineage>
</organism>
<dbReference type="Proteomes" id="UP000076643">
    <property type="component" value="Unassembled WGS sequence"/>
</dbReference>
<dbReference type="Pfam" id="PF00005">
    <property type="entry name" value="ABC_tran"/>
    <property type="match status" value="1"/>
</dbReference>
<feature type="domain" description="ABC transporter" evidence="3">
    <location>
        <begin position="11"/>
        <end position="254"/>
    </location>
</feature>
<dbReference type="GO" id="GO:0016887">
    <property type="term" value="F:ATP hydrolysis activity"/>
    <property type="evidence" value="ECO:0007669"/>
    <property type="project" value="InterPro"/>
</dbReference>
<evidence type="ECO:0000313" key="4">
    <source>
        <dbReference type="EMBL" id="KZN39604.1"/>
    </source>
</evidence>
<dbReference type="EMBL" id="AUYB01000099">
    <property type="protein sequence ID" value="KZN39604.1"/>
    <property type="molecule type" value="Genomic_DNA"/>
</dbReference>
<keyword evidence="5" id="KW-1185">Reference proteome</keyword>
<evidence type="ECO:0000256" key="1">
    <source>
        <dbReference type="ARBA" id="ARBA00022741"/>
    </source>
</evidence>
<dbReference type="PANTHER" id="PTHR43790">
    <property type="entry name" value="CARBOHYDRATE TRANSPORT ATP-BINDING PROTEIN MG119-RELATED"/>
    <property type="match status" value="1"/>
</dbReference>
<dbReference type="Gene3D" id="3.40.50.300">
    <property type="entry name" value="P-loop containing nucleotide triphosphate hydrolases"/>
    <property type="match status" value="1"/>
</dbReference>
<reference evidence="4 5" key="1">
    <citation type="submission" date="2013-07" db="EMBL/GenBank/DDBJ databases">
        <title>Comparative Genomic and Metabolomic Analysis of Twelve Strains of Pseudoalteromonas luteoviolacea.</title>
        <authorList>
            <person name="Vynne N.G."/>
            <person name="Mansson M."/>
            <person name="Gram L."/>
        </authorList>
    </citation>
    <scope>NUCLEOTIDE SEQUENCE [LARGE SCALE GENOMIC DNA]</scope>
    <source>
        <strain evidence="4 5">DSM 6061</strain>
    </source>
</reference>
<dbReference type="GO" id="GO:0005524">
    <property type="term" value="F:ATP binding"/>
    <property type="evidence" value="ECO:0007669"/>
    <property type="project" value="UniProtKB-KW"/>
</dbReference>
<proteinExistence type="predicted"/>
<sequence length="268" mass="29177">MIRTQLDQVALNVVDLHKQFSINEALKGVSFTANRGEVVALLGDNGAGKSTLVNCIAGKLEPSHGEIQINGRAQVFSSPSMAQASGIAVVYQDLALVKEMTVVENLFLNNEIKHRNVILNRLGWLDKKAMLKHGQKLLQRLTNMAIDLNMPVSKLSIGQQQVVALIRAVNVGADIIVMDEPTTALGNEQYNHVAELIRLLSSQGVTILLVSHNLVQVKALCDRAVVLFQGQSVADVSVSECNEMELLALINGVMQDETSVRLACEYAR</sequence>
<dbReference type="InterPro" id="IPR003593">
    <property type="entry name" value="AAA+_ATPase"/>
</dbReference>
<dbReference type="InterPro" id="IPR003439">
    <property type="entry name" value="ABC_transporter-like_ATP-bd"/>
</dbReference>
<dbReference type="PANTHER" id="PTHR43790:SF8">
    <property type="entry name" value="SUGAR ABC TRANSPORTER ATP-BINDING PROTEIN"/>
    <property type="match status" value="1"/>
</dbReference>
<dbReference type="CDD" id="cd03216">
    <property type="entry name" value="ABC_Carb_Monos_I"/>
    <property type="match status" value="1"/>
</dbReference>
<evidence type="ECO:0000256" key="2">
    <source>
        <dbReference type="ARBA" id="ARBA00022840"/>
    </source>
</evidence>
<dbReference type="RefSeq" id="WP_063365187.1">
    <property type="nucleotide sequence ID" value="NZ_AQHB01000039.1"/>
</dbReference>
<dbReference type="SMART" id="SM00382">
    <property type="entry name" value="AAA"/>
    <property type="match status" value="1"/>
</dbReference>
<gene>
    <name evidence="4" type="ORF">N475_14405</name>
</gene>
<name>A0A166X4T4_9GAMM</name>
<evidence type="ECO:0000259" key="3">
    <source>
        <dbReference type="PROSITE" id="PS50893"/>
    </source>
</evidence>
<dbReference type="InterPro" id="IPR050107">
    <property type="entry name" value="ABC_carbohydrate_import_ATPase"/>
</dbReference>
<dbReference type="AlphaFoldDB" id="A0A166X4T4"/>
<dbReference type="InterPro" id="IPR027417">
    <property type="entry name" value="P-loop_NTPase"/>
</dbReference>
<protein>
    <recommendedName>
        <fullName evidence="3">ABC transporter domain-containing protein</fullName>
    </recommendedName>
</protein>
<keyword evidence="2" id="KW-0067">ATP-binding</keyword>
<evidence type="ECO:0000313" key="5">
    <source>
        <dbReference type="Proteomes" id="UP000076643"/>
    </source>
</evidence>
<accession>A0A166X4T4</accession>